<evidence type="ECO:0000313" key="8">
    <source>
        <dbReference type="Proteomes" id="UP001152795"/>
    </source>
</evidence>
<protein>
    <recommendedName>
        <fullName evidence="5">U3 small nucleolar RNA-associated protein 11</fullName>
        <shortName evidence="5">U3 snoRNA-associated protein 11</shortName>
    </recommendedName>
</protein>
<feature type="compositionally biased region" description="Basic residues" evidence="6">
    <location>
        <begin position="1"/>
        <end position="26"/>
    </location>
</feature>
<gene>
    <name evidence="7" type="ORF">PACLA_8A013474</name>
</gene>
<comment type="subcellular location">
    <subcellularLocation>
        <location evidence="1 5">Nucleus</location>
        <location evidence="1 5">Nucleolus</location>
    </subcellularLocation>
</comment>
<dbReference type="Proteomes" id="UP001152795">
    <property type="component" value="Unassembled WGS sequence"/>
</dbReference>
<comment type="subunit">
    <text evidence="5">Component of the ribosomal small subunit (SSU) processome.</text>
</comment>
<evidence type="ECO:0000256" key="5">
    <source>
        <dbReference type="PIRNR" id="PIRNR015952"/>
    </source>
</evidence>
<evidence type="ECO:0000256" key="3">
    <source>
        <dbReference type="ARBA" id="ARBA00022552"/>
    </source>
</evidence>
<name>A0A7D9D8J7_PARCT</name>
<feature type="region of interest" description="Disordered" evidence="6">
    <location>
        <begin position="154"/>
        <end position="175"/>
    </location>
</feature>
<feature type="region of interest" description="Disordered" evidence="6">
    <location>
        <begin position="1"/>
        <end position="29"/>
    </location>
</feature>
<evidence type="ECO:0000256" key="2">
    <source>
        <dbReference type="ARBA" id="ARBA00008105"/>
    </source>
</evidence>
<dbReference type="PANTHER" id="PTHR12838">
    <property type="entry name" value="U3 SMALL NUCLEOLAR RNA-ASSOCIATED PROTEIN 11"/>
    <property type="match status" value="1"/>
</dbReference>
<evidence type="ECO:0000256" key="1">
    <source>
        <dbReference type="ARBA" id="ARBA00004604"/>
    </source>
</evidence>
<comment type="similarity">
    <text evidence="2 5">Belongs to the UTP11 family.</text>
</comment>
<comment type="function">
    <text evidence="5">Involved in nucleolar processing of pre-18S ribosomal RNA.</text>
</comment>
<sequence>MSSFKNAKKSLQRTHRERSQPAKRKQFGLLEKHKDYVQRAKDFHRKEDHLKLLREKARNKNPDEFYYKMINTKTRNGVHVVESKKPHTNEQLKMMKSQDLNYARMKRITEKKKVERLQCSLHLIRERDTHVNSRTVFVDSKDEMESFDPAAHYGLTNKNPSDQSEVTTTNEQEKARKRAYNELEKRIEREKHLSAIEQQMELQKHLMGKGRRVKVNTGEDGPVVYKWKKQRKK</sequence>
<reference evidence="7" key="1">
    <citation type="submission" date="2020-04" db="EMBL/GenBank/DDBJ databases">
        <authorList>
            <person name="Alioto T."/>
            <person name="Alioto T."/>
            <person name="Gomez Garrido J."/>
        </authorList>
    </citation>
    <scope>NUCLEOTIDE SEQUENCE</scope>
    <source>
        <strain evidence="7">A484AB</strain>
    </source>
</reference>
<dbReference type="Pfam" id="PF03998">
    <property type="entry name" value="Utp11"/>
    <property type="match status" value="1"/>
</dbReference>
<dbReference type="GO" id="GO:0032040">
    <property type="term" value="C:small-subunit processome"/>
    <property type="evidence" value="ECO:0007669"/>
    <property type="project" value="UniProtKB-UniRule"/>
</dbReference>
<evidence type="ECO:0000256" key="6">
    <source>
        <dbReference type="SAM" id="MobiDB-lite"/>
    </source>
</evidence>
<dbReference type="InterPro" id="IPR007144">
    <property type="entry name" value="SSU_processome_Utp11"/>
</dbReference>
<dbReference type="PIRSF" id="PIRSF015952">
    <property type="entry name" value="U3snoRNP11"/>
    <property type="match status" value="1"/>
</dbReference>
<comment type="caution">
    <text evidence="7">The sequence shown here is derived from an EMBL/GenBank/DDBJ whole genome shotgun (WGS) entry which is preliminary data.</text>
</comment>
<accession>A0A7D9D8J7</accession>
<dbReference type="EMBL" id="CACRXK020000043">
    <property type="protein sequence ID" value="CAB3977347.1"/>
    <property type="molecule type" value="Genomic_DNA"/>
</dbReference>
<keyword evidence="4 5" id="KW-0539">Nucleus</keyword>
<feature type="compositionally biased region" description="Polar residues" evidence="6">
    <location>
        <begin position="156"/>
        <end position="170"/>
    </location>
</feature>
<evidence type="ECO:0000256" key="4">
    <source>
        <dbReference type="ARBA" id="ARBA00023242"/>
    </source>
</evidence>
<dbReference type="PANTHER" id="PTHR12838:SF0">
    <property type="entry name" value="U3 SMALL NUCLEOLAR RNA-ASSOCIATED PROTEIN 11-RELATED"/>
    <property type="match status" value="1"/>
</dbReference>
<proteinExistence type="inferred from homology"/>
<evidence type="ECO:0000313" key="7">
    <source>
        <dbReference type="EMBL" id="CAB3977347.1"/>
    </source>
</evidence>
<dbReference type="OrthoDB" id="29058at2759"/>
<dbReference type="AlphaFoldDB" id="A0A7D9D8J7"/>
<keyword evidence="8" id="KW-1185">Reference proteome</keyword>
<organism evidence="7 8">
    <name type="scientific">Paramuricea clavata</name>
    <name type="common">Red gorgonian</name>
    <name type="synonym">Violescent sea-whip</name>
    <dbReference type="NCBI Taxonomy" id="317549"/>
    <lineage>
        <taxon>Eukaryota</taxon>
        <taxon>Metazoa</taxon>
        <taxon>Cnidaria</taxon>
        <taxon>Anthozoa</taxon>
        <taxon>Octocorallia</taxon>
        <taxon>Malacalcyonacea</taxon>
        <taxon>Plexauridae</taxon>
        <taxon>Paramuricea</taxon>
    </lineage>
</organism>
<dbReference type="GO" id="GO:0006364">
    <property type="term" value="P:rRNA processing"/>
    <property type="evidence" value="ECO:0007669"/>
    <property type="project" value="UniProtKB-UniRule"/>
</dbReference>
<keyword evidence="3 5" id="KW-0698">rRNA processing</keyword>